<keyword evidence="2" id="KW-1185">Reference proteome</keyword>
<dbReference type="PROSITE" id="PS51318">
    <property type="entry name" value="TAT"/>
    <property type="match status" value="1"/>
</dbReference>
<accession>A0A1H5B6Z3</accession>
<dbReference type="RefSeq" id="WP_089771137.1">
    <property type="nucleotide sequence ID" value="NZ_FNTX01000001.1"/>
</dbReference>
<dbReference type="Proteomes" id="UP000199220">
    <property type="component" value="Unassembled WGS sequence"/>
</dbReference>
<gene>
    <name evidence="1" type="ORF">SAMN04488554_0018</name>
</gene>
<dbReference type="EMBL" id="FNTX01000001">
    <property type="protein sequence ID" value="SED49874.1"/>
    <property type="molecule type" value="Genomic_DNA"/>
</dbReference>
<name>A0A1H5B6Z3_9MICO</name>
<evidence type="ECO:0000313" key="2">
    <source>
        <dbReference type="Proteomes" id="UP000199220"/>
    </source>
</evidence>
<dbReference type="OrthoDB" id="4453085at2"/>
<dbReference type="AlphaFoldDB" id="A0A1H5B6Z3"/>
<organism evidence="1 2">
    <name type="scientific">Ruania alba</name>
    <dbReference type="NCBI Taxonomy" id="648782"/>
    <lineage>
        <taxon>Bacteria</taxon>
        <taxon>Bacillati</taxon>
        <taxon>Actinomycetota</taxon>
        <taxon>Actinomycetes</taxon>
        <taxon>Micrococcales</taxon>
        <taxon>Ruaniaceae</taxon>
        <taxon>Ruania</taxon>
    </lineage>
</organism>
<dbReference type="InterPro" id="IPR006311">
    <property type="entry name" value="TAT_signal"/>
</dbReference>
<protein>
    <submittedName>
        <fullName evidence="1">Uncharacterized protein</fullName>
    </submittedName>
</protein>
<sequence>MTPSSHIDLSRRAFLAASATGVGAGIALGAGPAPAAAVPSGSAPTILTAGFPRSFHFRQSELLVHSMAYEEWAQQFSTLNGIVGKVVQEEKPTTTGEANVEYVTRFKREHPDQLVLLHFNGRLRRPDFDPYGVFTFGGHWTYRAGTTLTAATQPDATRTVLHVADTSIFRLDVGREGTVHDDIGIAATGADGLPDWHVSEQVTLVDIDDEAGTITVDRGRYGTEPLAFPAGAYVAPHIVTGPWGSEDAGLVWWINFDPDGPRDARGRNGIDAFVEDMALRLGPGGELEIIDGVQFDIFTFTIGTFRRFADLDGDGIADEGVIDGINRYGVGQIEAIRRLRERLPDKLILTDGARLTGRRDDVGQRPDLTMINGIEKEAFPGVEVSDYRWWSSVLGSLDYVQTHSREPAFSYINHRRPRHDGPVDYSDMRLVFAAAQLAGIAVTFFDEPDKPDDAAVGVLDEVWAGAEHQLNWLGRPLRPAQHLAERSPDLLRGAGVGWPKHFVDRFAGPGVSFERVTDGGSALRISFDSNSDDSEFPARLTRFFTFLPGASFTLANVDVPDGDLVVALTVSGEELDEYSSGIGRLLKVAVTPAGSTDSDDVMLTYIDTEPQHVVLYFPDVAHGPIDLRFLAEGTGSLTLRDLRLHAGADAMVREFEHGLVLANPSESPYQVDLASLFPEDRVRRLQGTPEQDPATNDGSLVGTSVTLGGTDGLALLRDA</sequence>
<reference evidence="2" key="1">
    <citation type="submission" date="2016-10" db="EMBL/GenBank/DDBJ databases">
        <authorList>
            <person name="Varghese N."/>
            <person name="Submissions S."/>
        </authorList>
    </citation>
    <scope>NUCLEOTIDE SEQUENCE [LARGE SCALE GENOMIC DNA]</scope>
    <source>
        <strain evidence="2">DSM 21368</strain>
    </source>
</reference>
<proteinExistence type="predicted"/>
<dbReference type="STRING" id="648782.SAMN04488554_0018"/>
<evidence type="ECO:0000313" key="1">
    <source>
        <dbReference type="EMBL" id="SED49874.1"/>
    </source>
</evidence>